<protein>
    <submittedName>
        <fullName evidence="2">Uncharacterized protein</fullName>
    </submittedName>
</protein>
<dbReference type="InParanoid" id="A3LNK0"/>
<proteinExistence type="predicted"/>
<reference evidence="2 3" key="1">
    <citation type="journal article" date="2007" name="Nat. Biotechnol.">
        <title>Genome sequence of the lignocellulose-bioconverting and xylose-fermenting yeast Pichia stipitis.</title>
        <authorList>
            <person name="Jeffries T.W."/>
            <person name="Grigoriev I.V."/>
            <person name="Grimwood J."/>
            <person name="Laplaza J.M."/>
            <person name="Aerts A."/>
            <person name="Salamov A."/>
            <person name="Schmutz J."/>
            <person name="Lindquist E."/>
            <person name="Dehal P."/>
            <person name="Shapiro H."/>
            <person name="Jin Y.S."/>
            <person name="Passoth V."/>
            <person name="Richardson P.M."/>
        </authorList>
    </citation>
    <scope>NUCLEOTIDE SEQUENCE [LARGE SCALE GENOMIC DNA]</scope>
    <source>
        <strain evidence="3">ATCC 58785 / CBS 6054 / NBRC 10063 / NRRL Y-11545</strain>
    </source>
</reference>
<dbReference type="RefSeq" id="XP_001382374.2">
    <property type="nucleotide sequence ID" value="XM_001382337.1"/>
</dbReference>
<evidence type="ECO:0000256" key="1">
    <source>
        <dbReference type="SAM" id="MobiDB-lite"/>
    </source>
</evidence>
<dbReference type="OrthoDB" id="4093453at2759"/>
<dbReference type="HOGENOM" id="CLU_2146791_0_0_1"/>
<dbReference type="GeneID" id="4837389"/>
<feature type="region of interest" description="Disordered" evidence="1">
    <location>
        <begin position="1"/>
        <end position="47"/>
    </location>
</feature>
<keyword evidence="3" id="KW-1185">Reference proteome</keyword>
<dbReference type="OMA" id="NANMAEY"/>
<feature type="region of interest" description="Disordered" evidence="1">
    <location>
        <begin position="78"/>
        <end position="97"/>
    </location>
</feature>
<evidence type="ECO:0000313" key="2">
    <source>
        <dbReference type="EMBL" id="ABN64345.2"/>
    </source>
</evidence>
<sequence length="112" mass="12245">MVTIRKSSAITGKKKVTKSAKSNKVKTNKTTKVTKSQSKSTKSKIQKLNANDSEIREITSLLGTNVAKGHTKALDSRSLQADLKKDEQTRADNKKVENDLTSQLELLTGMGL</sequence>
<feature type="compositionally biased region" description="Polar residues" evidence="1">
    <location>
        <begin position="1"/>
        <end position="10"/>
    </location>
</feature>
<evidence type="ECO:0000313" key="3">
    <source>
        <dbReference type="Proteomes" id="UP000002258"/>
    </source>
</evidence>
<feature type="compositionally biased region" description="Basic and acidic residues" evidence="1">
    <location>
        <begin position="82"/>
        <end position="97"/>
    </location>
</feature>
<dbReference type="AlphaFoldDB" id="A3LNK0"/>
<dbReference type="Proteomes" id="UP000002258">
    <property type="component" value="Chromosome 2"/>
</dbReference>
<dbReference type="EMBL" id="CP000496">
    <property type="protein sequence ID" value="ABN64345.2"/>
    <property type="molecule type" value="Genomic_DNA"/>
</dbReference>
<gene>
    <name evidence="2" type="ORF">PICST_29618</name>
</gene>
<feature type="compositionally biased region" description="Basic residues" evidence="1">
    <location>
        <begin position="12"/>
        <end position="29"/>
    </location>
</feature>
<organism evidence="2 3">
    <name type="scientific">Scheffersomyces stipitis (strain ATCC 58785 / CBS 6054 / NBRC 10063 / NRRL Y-11545)</name>
    <name type="common">Yeast</name>
    <name type="synonym">Pichia stipitis</name>
    <dbReference type="NCBI Taxonomy" id="322104"/>
    <lineage>
        <taxon>Eukaryota</taxon>
        <taxon>Fungi</taxon>
        <taxon>Dikarya</taxon>
        <taxon>Ascomycota</taxon>
        <taxon>Saccharomycotina</taxon>
        <taxon>Pichiomycetes</taxon>
        <taxon>Debaryomycetaceae</taxon>
        <taxon>Scheffersomyces</taxon>
    </lineage>
</organism>
<accession>A3LNK0</accession>
<feature type="compositionally biased region" description="Low complexity" evidence="1">
    <location>
        <begin position="30"/>
        <end position="40"/>
    </location>
</feature>
<name>A3LNK0_PICST</name>
<dbReference type="eggNOG" id="ENOG502RQF9">
    <property type="taxonomic scope" value="Eukaryota"/>
</dbReference>
<dbReference type="KEGG" id="pic:PICST_29618"/>